<dbReference type="PROSITE" id="PS00444">
    <property type="entry name" value="POLYPRENYL_SYNTHASE_2"/>
    <property type="match status" value="1"/>
</dbReference>
<organism evidence="8 9">
    <name type="scientific">Lutzomyia longipalpis</name>
    <name type="common">Sand fly</name>
    <dbReference type="NCBI Taxonomy" id="7200"/>
    <lineage>
        <taxon>Eukaryota</taxon>
        <taxon>Metazoa</taxon>
        <taxon>Ecdysozoa</taxon>
        <taxon>Arthropoda</taxon>
        <taxon>Hexapoda</taxon>
        <taxon>Insecta</taxon>
        <taxon>Pterygota</taxon>
        <taxon>Neoptera</taxon>
        <taxon>Endopterygota</taxon>
        <taxon>Diptera</taxon>
        <taxon>Nematocera</taxon>
        <taxon>Psychodoidea</taxon>
        <taxon>Psychodidae</taxon>
        <taxon>Lutzomyia</taxon>
        <taxon>Lutzomyia</taxon>
    </lineage>
</organism>
<sequence>MSRLCWYKHDDVQMNAINDAIMIEASIYQILNMEFSTYKFYAQLLELFHEGTFIATLGQKMNIKLSNTKEMNFTLDQYKAMAINETAWYSFYMPVACAMHLAGYKDDSEFRQTKNVLLEIGQLFQVQDDYLDCYGDPTERGTIGRDIEDGRFTWLLLTFLEHATDAQKAALKEAYGKKDPKSVERVKQLYNDVSLPKIYANYEEEAYKKIETKIKETTRGVPAEVYYMFLDSLFKRTS</sequence>
<evidence type="ECO:0000313" key="7">
    <source>
        <dbReference type="EMBL" id="MBC1175540.1"/>
    </source>
</evidence>
<dbReference type="GO" id="GO:0045337">
    <property type="term" value="P:farnesyl diphosphate biosynthetic process"/>
    <property type="evidence" value="ECO:0007669"/>
    <property type="project" value="TreeGrafter"/>
</dbReference>
<keyword evidence="4" id="KW-0460">Magnesium</keyword>
<dbReference type="PANTHER" id="PTHR11525:SF0">
    <property type="entry name" value="FARNESYL PYROPHOSPHATE SYNTHASE"/>
    <property type="match status" value="1"/>
</dbReference>
<reference evidence="9" key="1">
    <citation type="submission" date="2012-05" db="EMBL/GenBank/DDBJ databases">
        <title>Whole Genome Assembly of Lutzomyia longipalpis.</title>
        <authorList>
            <person name="Richards S."/>
            <person name="Qu C."/>
            <person name="Dillon R."/>
            <person name="Worley K."/>
            <person name="Scherer S."/>
            <person name="Batterton M."/>
            <person name="Taylor A."/>
            <person name="Hawes A."/>
            <person name="Hernandez B."/>
            <person name="Kovar C."/>
            <person name="Mandapat C."/>
            <person name="Pham C."/>
            <person name="Qu C."/>
            <person name="Jing C."/>
            <person name="Bess C."/>
            <person name="Bandaranaike D."/>
            <person name="Ngo D."/>
            <person name="Ongeri F."/>
            <person name="Arias F."/>
            <person name="Lara F."/>
            <person name="Weissenberger G."/>
            <person name="Kamau G."/>
            <person name="Han H."/>
            <person name="Shen H."/>
            <person name="Dinh H."/>
            <person name="Khalil I."/>
            <person name="Jones J."/>
            <person name="Shafer J."/>
            <person name="Jayaseelan J."/>
            <person name="Quiroz J."/>
            <person name="Blankenburg K."/>
            <person name="Nguyen L."/>
            <person name="Jackson L."/>
            <person name="Francisco L."/>
            <person name="Tang L.-Y."/>
            <person name="Pu L.-L."/>
            <person name="Perales L."/>
            <person name="Lorensuhewa L."/>
            <person name="Munidasa M."/>
            <person name="Coyle M."/>
            <person name="Taylor M."/>
            <person name="Puazo M."/>
            <person name="Firestine M."/>
            <person name="Scheel M."/>
            <person name="Javaid M."/>
            <person name="Wang M."/>
            <person name="Li M."/>
            <person name="Tabassum N."/>
            <person name="Saada N."/>
            <person name="Osuji N."/>
            <person name="Aqrawi P."/>
            <person name="Fu Q."/>
            <person name="Thornton R."/>
            <person name="Raj R."/>
            <person name="Goodspeed R."/>
            <person name="Mata R."/>
            <person name="Najjar R."/>
            <person name="Gubbala S."/>
            <person name="Lee S."/>
            <person name="Denson S."/>
            <person name="Patil S."/>
            <person name="Macmil S."/>
            <person name="Qi S."/>
            <person name="Matskevitch T."/>
            <person name="Palculict T."/>
            <person name="Mathew T."/>
            <person name="Vee V."/>
            <person name="Velamala V."/>
            <person name="Korchina V."/>
            <person name="Cai W."/>
            <person name="Liu W."/>
            <person name="Dai W."/>
            <person name="Zou X."/>
            <person name="Zhu Y."/>
            <person name="Zhang Y."/>
            <person name="Wu Y.-Q."/>
            <person name="Xin Y."/>
            <person name="Nazarath L."/>
            <person name="Kovar C."/>
            <person name="Han Y."/>
            <person name="Muzny D."/>
            <person name="Gibbs R."/>
        </authorList>
    </citation>
    <scope>NUCLEOTIDE SEQUENCE [LARGE SCALE GENOMIC DNA]</scope>
    <source>
        <strain evidence="9">Jacobina</strain>
    </source>
</reference>
<dbReference type="EnsemblMetazoa" id="LLOJ000290-RA">
    <property type="protein sequence ID" value="LLOJ000290-PA"/>
    <property type="gene ID" value="LLOJ000290"/>
</dbReference>
<dbReference type="Proteomes" id="UP000092461">
    <property type="component" value="Unassembled WGS sequence"/>
</dbReference>
<keyword evidence="2" id="KW-0808">Transferase</keyword>
<dbReference type="VEuPathDB" id="VectorBase:LLOJ000290"/>
<dbReference type="GO" id="GO:0004161">
    <property type="term" value="F:dimethylallyltranstransferase activity"/>
    <property type="evidence" value="ECO:0007669"/>
    <property type="project" value="TreeGrafter"/>
</dbReference>
<dbReference type="EMBL" id="AJWK01001063">
    <property type="status" value="NOT_ANNOTATED_CDS"/>
    <property type="molecule type" value="Genomic_DNA"/>
</dbReference>
<name>A0A1B0C8L8_LUTLO</name>
<protein>
    <recommendedName>
        <fullName evidence="6">Farnesyl pyrophosphate synthase</fullName>
    </recommendedName>
</protein>
<dbReference type="PANTHER" id="PTHR11525">
    <property type="entry name" value="FARNESYL-PYROPHOSPHATE SYNTHETASE"/>
    <property type="match status" value="1"/>
</dbReference>
<dbReference type="AlphaFoldDB" id="A0A1B0C8L8"/>
<dbReference type="VEuPathDB" id="VectorBase:LLONM1_007258"/>
<proteinExistence type="predicted"/>
<evidence type="ECO:0000256" key="5">
    <source>
        <dbReference type="ARBA" id="ARBA00033740"/>
    </source>
</evidence>
<evidence type="ECO:0000313" key="9">
    <source>
        <dbReference type="Proteomes" id="UP000092461"/>
    </source>
</evidence>
<dbReference type="InterPro" id="IPR039702">
    <property type="entry name" value="FPS1-like"/>
</dbReference>
<dbReference type="Gene3D" id="1.10.600.10">
    <property type="entry name" value="Farnesyl Diphosphate Synthase"/>
    <property type="match status" value="1"/>
</dbReference>
<dbReference type="GO" id="GO:0004337">
    <property type="term" value="F:(2E,6E)-farnesyl diphosphate synthase activity"/>
    <property type="evidence" value="ECO:0007669"/>
    <property type="project" value="TreeGrafter"/>
</dbReference>
<evidence type="ECO:0000256" key="6">
    <source>
        <dbReference type="ARBA" id="ARBA00034546"/>
    </source>
</evidence>
<dbReference type="GO" id="GO:0046872">
    <property type="term" value="F:metal ion binding"/>
    <property type="evidence" value="ECO:0007669"/>
    <property type="project" value="UniProtKB-KW"/>
</dbReference>
<comment type="pathway">
    <text evidence="5">Pheromone biosynthesis.</text>
</comment>
<dbReference type="InterPro" id="IPR033749">
    <property type="entry name" value="Polyprenyl_synt_CS"/>
</dbReference>
<dbReference type="EMBL" id="GITU01006837">
    <property type="protein sequence ID" value="MBC1175540.1"/>
    <property type="molecule type" value="Transcribed_RNA"/>
</dbReference>
<reference evidence="7" key="2">
    <citation type="journal article" date="2020" name="BMC">
        <title>Leishmania infection induces a limited differential gene expression in the sand fly midgut.</title>
        <authorList>
            <person name="Coutinho-Abreu I.V."/>
            <person name="Serafim T.D."/>
            <person name="Meneses C."/>
            <person name="Kamhawi S."/>
            <person name="Oliveira F."/>
            <person name="Valenzuela J.G."/>
        </authorList>
    </citation>
    <scope>NUCLEOTIDE SEQUENCE</scope>
    <source>
        <strain evidence="7">Jacobina</strain>
        <tissue evidence="7">Midgut</tissue>
    </source>
</reference>
<evidence type="ECO:0000256" key="3">
    <source>
        <dbReference type="ARBA" id="ARBA00022723"/>
    </source>
</evidence>
<dbReference type="Pfam" id="PF00348">
    <property type="entry name" value="polyprenyl_synt"/>
    <property type="match status" value="1"/>
</dbReference>
<keyword evidence="3" id="KW-0479">Metal-binding</keyword>
<evidence type="ECO:0000256" key="2">
    <source>
        <dbReference type="ARBA" id="ARBA00022679"/>
    </source>
</evidence>
<dbReference type="InterPro" id="IPR008949">
    <property type="entry name" value="Isoprenoid_synthase_dom_sf"/>
</dbReference>
<comment type="cofactor">
    <cofactor evidence="1">
        <name>Mg(2+)</name>
        <dbReference type="ChEBI" id="CHEBI:18420"/>
    </cofactor>
</comment>
<dbReference type="SUPFAM" id="SSF48576">
    <property type="entry name" value="Terpenoid synthases"/>
    <property type="match status" value="1"/>
</dbReference>
<evidence type="ECO:0000256" key="1">
    <source>
        <dbReference type="ARBA" id="ARBA00001946"/>
    </source>
</evidence>
<accession>A0A1B0C8L8</accession>
<reference evidence="8" key="3">
    <citation type="submission" date="2020-05" db="UniProtKB">
        <authorList>
            <consortium name="EnsemblMetazoa"/>
        </authorList>
    </citation>
    <scope>IDENTIFICATION</scope>
    <source>
        <strain evidence="8">Jacobina</strain>
    </source>
</reference>
<evidence type="ECO:0000256" key="4">
    <source>
        <dbReference type="ARBA" id="ARBA00022842"/>
    </source>
</evidence>
<evidence type="ECO:0000313" key="8">
    <source>
        <dbReference type="EnsemblMetazoa" id="LLOJ000290-PA"/>
    </source>
</evidence>
<dbReference type="GO" id="GO:0042811">
    <property type="term" value="P:pheromone biosynthetic process"/>
    <property type="evidence" value="ECO:0007669"/>
    <property type="project" value="UniProtKB-ARBA"/>
</dbReference>
<keyword evidence="9" id="KW-1185">Reference proteome</keyword>
<dbReference type="GO" id="GO:0005737">
    <property type="term" value="C:cytoplasm"/>
    <property type="evidence" value="ECO:0007669"/>
    <property type="project" value="TreeGrafter"/>
</dbReference>
<dbReference type="InterPro" id="IPR000092">
    <property type="entry name" value="Polyprenyl_synt"/>
</dbReference>